<feature type="signal peptide" evidence="1">
    <location>
        <begin position="1"/>
        <end position="19"/>
    </location>
</feature>
<dbReference type="PROSITE" id="PS51257">
    <property type="entry name" value="PROKAR_LIPOPROTEIN"/>
    <property type="match status" value="1"/>
</dbReference>
<keyword evidence="1" id="KW-0732">Signal</keyword>
<accession>A0A4R7C188</accession>
<evidence type="ECO:0000313" key="3">
    <source>
        <dbReference type="Proteomes" id="UP000295122"/>
    </source>
</evidence>
<dbReference type="AlphaFoldDB" id="A0A4R7C188"/>
<evidence type="ECO:0008006" key="4">
    <source>
        <dbReference type="Google" id="ProtNLM"/>
    </source>
</evidence>
<comment type="caution">
    <text evidence="2">The sequence shown here is derived from an EMBL/GenBank/DDBJ whole genome shotgun (WGS) entry which is preliminary data.</text>
</comment>
<reference evidence="2 3" key="1">
    <citation type="submission" date="2019-03" db="EMBL/GenBank/DDBJ databases">
        <title>Genomic Encyclopedia of Type Strains, Phase IV (KMG-IV): sequencing the most valuable type-strain genomes for metagenomic binning, comparative biology and taxonomic classification.</title>
        <authorList>
            <person name="Goeker M."/>
        </authorList>
    </citation>
    <scope>NUCLEOTIDE SEQUENCE [LARGE SCALE GENOMIC DNA]</scope>
    <source>
        <strain evidence="2 3">DSM 25903</strain>
    </source>
</reference>
<evidence type="ECO:0000313" key="2">
    <source>
        <dbReference type="EMBL" id="TDR90146.1"/>
    </source>
</evidence>
<gene>
    <name evidence="2" type="ORF">EV668_2988</name>
</gene>
<organism evidence="2 3">
    <name type="scientific">Enterovirga rhinocerotis</name>
    <dbReference type="NCBI Taxonomy" id="1339210"/>
    <lineage>
        <taxon>Bacteria</taxon>
        <taxon>Pseudomonadati</taxon>
        <taxon>Pseudomonadota</taxon>
        <taxon>Alphaproteobacteria</taxon>
        <taxon>Hyphomicrobiales</taxon>
        <taxon>Methylobacteriaceae</taxon>
        <taxon>Enterovirga</taxon>
    </lineage>
</organism>
<dbReference type="RefSeq" id="WP_133771308.1">
    <property type="nucleotide sequence ID" value="NZ_SNZR01000013.1"/>
</dbReference>
<name>A0A4R7C188_9HYPH</name>
<dbReference type="Proteomes" id="UP000295122">
    <property type="component" value="Unassembled WGS sequence"/>
</dbReference>
<evidence type="ECO:0000256" key="1">
    <source>
        <dbReference type="SAM" id="SignalP"/>
    </source>
</evidence>
<feature type="chain" id="PRO_5020216045" description="Lipoprotein" evidence="1">
    <location>
        <begin position="20"/>
        <end position="42"/>
    </location>
</feature>
<dbReference type="EMBL" id="SNZR01000013">
    <property type="protein sequence ID" value="TDR90146.1"/>
    <property type="molecule type" value="Genomic_DNA"/>
</dbReference>
<keyword evidence="3" id="KW-1185">Reference proteome</keyword>
<protein>
    <recommendedName>
        <fullName evidence="4">Lipoprotein</fullName>
    </recommendedName>
</protein>
<sequence length="42" mass="3943">MKKAFAIAAVAGIVLSAGACIGKGKGKAPPPAPIPAAIVTKG</sequence>
<proteinExistence type="predicted"/>